<dbReference type="Gene3D" id="3.30.70.270">
    <property type="match status" value="1"/>
</dbReference>
<proteinExistence type="predicted"/>
<sequence>MTRDGECMNEPERQDPQHSSMLARQLLDGCAASDAQLLSTVRQAIDLAGTRPADAASAWHLGWLQALQQVLDGEPDAARQHLARLRSSPPPRQAPGQDTTDPAPENTELPLLWVAVLIAQARQDAAALEAAALRLADEAARIGHRPLADLGERCLARCLDTEQMARRRQGLEARDSASLPSSARLSRYLTQLQASVQPALVPEHAEHLPALPDRQAFMQQAHRLLPLPADQDCAVLLLSASDIDPPAQARHERVLVAFGQLIGLTLRAGDLAARWSDEQIAVLLPQASADDAARICQRIAQAVQERDWSALSGDRLLQIDISHAQAGPGDTPQTLMQRCEAEMAAGRRRRRRIAA</sequence>
<evidence type="ECO:0000259" key="2">
    <source>
        <dbReference type="SMART" id="SM00267"/>
    </source>
</evidence>
<dbReference type="SUPFAM" id="SSF55073">
    <property type="entry name" value="Nucleotide cyclase"/>
    <property type="match status" value="1"/>
</dbReference>
<reference evidence="3 4" key="1">
    <citation type="submission" date="2019-02" db="EMBL/GenBank/DDBJ databases">
        <title>Complete Genome Sequence and Methylome Analysis of Sphaerotilus natans subsp. sulfidivorans D-507.</title>
        <authorList>
            <person name="Fomenkov A."/>
            <person name="Gridneva E."/>
            <person name="Smolyakov D."/>
            <person name="Dubinina G."/>
            <person name="Vincze T."/>
            <person name="Grabovich M."/>
            <person name="Roberts R.J."/>
        </authorList>
    </citation>
    <scope>NUCLEOTIDE SEQUENCE [LARGE SCALE GENOMIC DNA]</scope>
    <source>
        <strain evidence="3 4">D-507</strain>
    </source>
</reference>
<dbReference type="InterPro" id="IPR000160">
    <property type="entry name" value="GGDEF_dom"/>
</dbReference>
<dbReference type="Pfam" id="PF00990">
    <property type="entry name" value="GGDEF"/>
    <property type="match status" value="1"/>
</dbReference>
<dbReference type="InterPro" id="IPR043128">
    <property type="entry name" value="Rev_trsase/Diguanyl_cyclase"/>
</dbReference>
<dbReference type="Proteomes" id="UP000323522">
    <property type="component" value="Chromosome"/>
</dbReference>
<gene>
    <name evidence="3" type="ORF">EWH46_00320</name>
</gene>
<dbReference type="AlphaFoldDB" id="A0A5C1PW29"/>
<evidence type="ECO:0000256" key="1">
    <source>
        <dbReference type="SAM" id="MobiDB-lite"/>
    </source>
</evidence>
<feature type="compositionally biased region" description="Basic and acidic residues" evidence="1">
    <location>
        <begin position="1"/>
        <end position="16"/>
    </location>
</feature>
<organism evidence="3 4">
    <name type="scientific">Sphaerotilus sulfidivorans</name>
    <dbReference type="NCBI Taxonomy" id="639200"/>
    <lineage>
        <taxon>Bacteria</taxon>
        <taxon>Pseudomonadati</taxon>
        <taxon>Pseudomonadota</taxon>
        <taxon>Betaproteobacteria</taxon>
        <taxon>Burkholderiales</taxon>
        <taxon>Sphaerotilaceae</taxon>
        <taxon>Sphaerotilus</taxon>
    </lineage>
</organism>
<dbReference type="SMART" id="SM00267">
    <property type="entry name" value="GGDEF"/>
    <property type="match status" value="1"/>
</dbReference>
<evidence type="ECO:0000313" key="4">
    <source>
        <dbReference type="Proteomes" id="UP000323522"/>
    </source>
</evidence>
<feature type="domain" description="GGDEF" evidence="2">
    <location>
        <begin position="189"/>
        <end position="355"/>
    </location>
</feature>
<protein>
    <submittedName>
        <fullName evidence="3">Diguanylate cyclase</fullName>
    </submittedName>
</protein>
<dbReference type="KEGG" id="snn:EWH46_00320"/>
<dbReference type="InterPro" id="IPR029787">
    <property type="entry name" value="Nucleotide_cyclase"/>
</dbReference>
<dbReference type="EMBL" id="CP035708">
    <property type="protein sequence ID" value="QEM99360.1"/>
    <property type="molecule type" value="Genomic_DNA"/>
</dbReference>
<accession>A0A5C1PW29</accession>
<feature type="region of interest" description="Disordered" evidence="1">
    <location>
        <begin position="1"/>
        <end position="22"/>
    </location>
</feature>
<dbReference type="OrthoDB" id="8901019at2"/>
<evidence type="ECO:0000313" key="3">
    <source>
        <dbReference type="EMBL" id="QEM99360.1"/>
    </source>
</evidence>
<feature type="region of interest" description="Disordered" evidence="1">
    <location>
        <begin position="84"/>
        <end position="105"/>
    </location>
</feature>
<name>A0A5C1PW29_9BURK</name>